<dbReference type="Proteomes" id="UP000540656">
    <property type="component" value="Unassembled WGS sequence"/>
</dbReference>
<feature type="transmembrane region" description="Helical" evidence="2">
    <location>
        <begin position="68"/>
        <end position="88"/>
    </location>
</feature>
<feature type="compositionally biased region" description="Gly residues" evidence="1">
    <location>
        <begin position="501"/>
        <end position="510"/>
    </location>
</feature>
<dbReference type="RefSeq" id="WP_218855409.1">
    <property type="nucleotide sequence ID" value="NZ_JACCAA010000001.1"/>
</dbReference>
<feature type="compositionally biased region" description="Low complexity" evidence="1">
    <location>
        <begin position="401"/>
        <end position="426"/>
    </location>
</feature>
<evidence type="ECO:0000256" key="1">
    <source>
        <dbReference type="SAM" id="MobiDB-lite"/>
    </source>
</evidence>
<sequence length="510" mass="54681">MGNWAGAAMVAGAALGVALIGGALFAFTTMENFDFVQALGMTLMLAVSTFGSNIIGDMGEGDIEATQHIGQYPLLVTVLALGVAVWLFRRTTANYRHYLDAILDAVRAALILMLGVLVLAIVVRIWSPDATGYASGDGDTNGADGLGLVDAEKAFNSIAGAIFITFFLTLTVLAIAVFVRRDWLPAKAQQVNDWLRMPMLGIAAVAATSAVAGLIYLLAIIIGEEDARSFDQIMRLLAVLPALGLRLVSLGVFSNFGIVYKSDGDKEEDLDRLPDFADDNGVLFWIAPLIALAVMVAGVYAIVWKSLDKSKILRHTLVYLGLLIIAIPFMVRFSNAHIGGKQEFDGDTNKYSAWFGMDAFQTTAFFFLFSIVVAAAVLFFTGNLDINSLKGKAQAMSNQFQSQPGQQQWGNQPQGGQWGNQPPQYGGQPGGQPGQQQWGNQPPQQGGQQQWGNQPPQQGGQQQWGNQPPQQGGQQPGQQGWQQQPPSGGQPPYGQQPPQGGQPGGWNPGQ</sequence>
<keyword evidence="2" id="KW-0472">Membrane</keyword>
<feature type="transmembrane region" description="Helical" evidence="2">
    <location>
        <begin position="359"/>
        <end position="380"/>
    </location>
</feature>
<feature type="transmembrane region" description="Helical" evidence="2">
    <location>
        <begin position="35"/>
        <end position="56"/>
    </location>
</feature>
<reference evidence="3 4" key="1">
    <citation type="submission" date="2020-07" db="EMBL/GenBank/DDBJ databases">
        <title>Sequencing the genomes of 1000 actinobacteria strains.</title>
        <authorList>
            <person name="Klenk H.-P."/>
        </authorList>
    </citation>
    <scope>NUCLEOTIDE SEQUENCE [LARGE SCALE GENOMIC DNA]</scope>
    <source>
        <strain evidence="3 4">DSM 23819</strain>
    </source>
</reference>
<dbReference type="EMBL" id="JACCAA010000001">
    <property type="protein sequence ID" value="NYG58008.1"/>
    <property type="molecule type" value="Genomic_DNA"/>
</dbReference>
<feature type="transmembrane region" description="Helical" evidence="2">
    <location>
        <begin position="282"/>
        <end position="304"/>
    </location>
</feature>
<keyword evidence="4" id="KW-1185">Reference proteome</keyword>
<feature type="transmembrane region" description="Helical" evidence="2">
    <location>
        <begin position="200"/>
        <end position="222"/>
    </location>
</feature>
<feature type="compositionally biased region" description="Low complexity" evidence="1">
    <location>
        <begin position="434"/>
        <end position="499"/>
    </location>
</feature>
<keyword evidence="2" id="KW-0812">Transmembrane</keyword>
<feature type="transmembrane region" description="Helical" evidence="2">
    <location>
        <begin position="158"/>
        <end position="179"/>
    </location>
</feature>
<feature type="transmembrane region" description="Helical" evidence="2">
    <location>
        <begin position="316"/>
        <end position="339"/>
    </location>
</feature>
<feature type="transmembrane region" description="Helical" evidence="2">
    <location>
        <begin position="6"/>
        <end position="28"/>
    </location>
</feature>
<feature type="transmembrane region" description="Helical" evidence="2">
    <location>
        <begin position="108"/>
        <end position="127"/>
    </location>
</feature>
<protein>
    <submittedName>
        <fullName evidence="3">Uncharacterized protein</fullName>
    </submittedName>
</protein>
<proteinExistence type="predicted"/>
<comment type="caution">
    <text evidence="3">The sequence shown here is derived from an EMBL/GenBank/DDBJ whole genome shotgun (WGS) entry which is preliminary data.</text>
</comment>
<organism evidence="3 4">
    <name type="scientific">Nocardioides daedukensis</name>
    <dbReference type="NCBI Taxonomy" id="634462"/>
    <lineage>
        <taxon>Bacteria</taxon>
        <taxon>Bacillati</taxon>
        <taxon>Actinomycetota</taxon>
        <taxon>Actinomycetes</taxon>
        <taxon>Propionibacteriales</taxon>
        <taxon>Nocardioidaceae</taxon>
        <taxon>Nocardioides</taxon>
    </lineage>
</organism>
<gene>
    <name evidence="3" type="ORF">BJ980_000931</name>
</gene>
<feature type="region of interest" description="Disordered" evidence="1">
    <location>
        <begin position="397"/>
        <end position="510"/>
    </location>
</feature>
<evidence type="ECO:0000313" key="3">
    <source>
        <dbReference type="EMBL" id="NYG58008.1"/>
    </source>
</evidence>
<keyword evidence="2" id="KW-1133">Transmembrane helix</keyword>
<accession>A0A7Y9S0I7</accession>
<evidence type="ECO:0000256" key="2">
    <source>
        <dbReference type="SAM" id="Phobius"/>
    </source>
</evidence>
<dbReference type="AlphaFoldDB" id="A0A7Y9S0I7"/>
<name>A0A7Y9S0I7_9ACTN</name>
<evidence type="ECO:0000313" key="4">
    <source>
        <dbReference type="Proteomes" id="UP000540656"/>
    </source>
</evidence>